<dbReference type="InterPro" id="IPR042185">
    <property type="entry name" value="Serpin_sf_2"/>
</dbReference>
<dbReference type="Gene3D" id="3.30.497.10">
    <property type="entry name" value="Antithrombin, subunit I, domain 2"/>
    <property type="match status" value="1"/>
</dbReference>
<dbReference type="PROSITE" id="PS00284">
    <property type="entry name" value="SERPIN"/>
    <property type="match status" value="1"/>
</dbReference>
<dbReference type="InterPro" id="IPR023795">
    <property type="entry name" value="Serpin_CS"/>
</dbReference>
<evidence type="ECO:0000259" key="3">
    <source>
        <dbReference type="SMART" id="SM00093"/>
    </source>
</evidence>
<name>V4L5E2_EUTSA</name>
<dbReference type="OMA" id="MTKGHIR"/>
<protein>
    <recommendedName>
        <fullName evidence="3">Serpin domain-containing protein</fullName>
    </recommendedName>
</protein>
<dbReference type="eggNOG" id="KOG2392">
    <property type="taxonomic scope" value="Eukaryota"/>
</dbReference>
<dbReference type="GO" id="GO:0004867">
    <property type="term" value="F:serine-type endopeptidase inhibitor activity"/>
    <property type="evidence" value="ECO:0007669"/>
    <property type="project" value="InterPro"/>
</dbReference>
<dbReference type="GO" id="GO:0005615">
    <property type="term" value="C:extracellular space"/>
    <property type="evidence" value="ECO:0007669"/>
    <property type="project" value="InterPro"/>
</dbReference>
<dbReference type="InterPro" id="IPR000215">
    <property type="entry name" value="Serpin_fam"/>
</dbReference>
<organism evidence="4 5">
    <name type="scientific">Eutrema salsugineum</name>
    <name type="common">Saltwater cress</name>
    <name type="synonym">Sisymbrium salsugineum</name>
    <dbReference type="NCBI Taxonomy" id="72664"/>
    <lineage>
        <taxon>Eukaryota</taxon>
        <taxon>Viridiplantae</taxon>
        <taxon>Streptophyta</taxon>
        <taxon>Embryophyta</taxon>
        <taxon>Tracheophyta</taxon>
        <taxon>Spermatophyta</taxon>
        <taxon>Magnoliopsida</taxon>
        <taxon>eudicotyledons</taxon>
        <taxon>Gunneridae</taxon>
        <taxon>Pentapetalae</taxon>
        <taxon>rosids</taxon>
        <taxon>malvids</taxon>
        <taxon>Brassicales</taxon>
        <taxon>Brassicaceae</taxon>
        <taxon>Eutremeae</taxon>
        <taxon>Eutrema</taxon>
    </lineage>
</organism>
<evidence type="ECO:0000313" key="4">
    <source>
        <dbReference type="EMBL" id="ESQ45535.1"/>
    </source>
</evidence>
<dbReference type="InterPro" id="IPR023796">
    <property type="entry name" value="Serpin_dom"/>
</dbReference>
<dbReference type="CDD" id="cd02043">
    <property type="entry name" value="serpinP_plants"/>
    <property type="match status" value="1"/>
</dbReference>
<sequence length="392" mass="43817">MEKSIEMQNDVVVMLARHVIATVANGSNLVFSPTSINVLLCLIAAGSNCIAKEGILPFLMLPSSDHLNAVLAKTVSVTHSNGSKRSNVRFSAAYGVWIDKSVSFKPSYEDLLDNSYNATCTQADFAFKPGEVIDDVNTWAKYQTNGVIEQILSPDSTEAIRESKLILANAMYFKGAWSNNFDAWLTKDYYFHLLDGSSVKVPYMTNDEDQYLEEYSGFQVLRLPYLEDQRQFSMYIYLPNDKDGLPALLEKIGSKPGFLDYHIPRHRVPVRAFRIPKFKFSFEFDAAYVLKNMGLTSPFNTTGGSTLTEMVDSPSMAEDLYISRIIHKASIEVDEEGTEAAAVSASMILTSCSAYESRKPDFVADHPFLFTVREDKSGLILFMGQVLDPSRH</sequence>
<dbReference type="AlphaFoldDB" id="V4L5E2"/>
<dbReference type="EMBL" id="KI517435">
    <property type="protein sequence ID" value="ESQ45535.1"/>
    <property type="molecule type" value="Genomic_DNA"/>
</dbReference>
<dbReference type="KEGG" id="eus:EUTSA_v10011138mg"/>
<accession>V4L5E2</accession>
<dbReference type="PANTHER" id="PTHR11461:SF304">
    <property type="entry name" value="SERPIN-Z10-RELATED"/>
    <property type="match status" value="1"/>
</dbReference>
<keyword evidence="5" id="KW-1185">Reference proteome</keyword>
<dbReference type="SMART" id="SM00093">
    <property type="entry name" value="SERPIN"/>
    <property type="match status" value="1"/>
</dbReference>
<evidence type="ECO:0000256" key="2">
    <source>
        <dbReference type="RuleBase" id="RU000411"/>
    </source>
</evidence>
<gene>
    <name evidence="4" type="ORF">EUTSA_v10011138mg</name>
</gene>
<dbReference type="Proteomes" id="UP000030689">
    <property type="component" value="Unassembled WGS sequence"/>
</dbReference>
<dbReference type="Pfam" id="PF00079">
    <property type="entry name" value="Serpin"/>
    <property type="match status" value="1"/>
</dbReference>
<dbReference type="InterPro" id="IPR042178">
    <property type="entry name" value="Serpin_sf_1"/>
</dbReference>
<comment type="similarity">
    <text evidence="1 2">Belongs to the serpin family.</text>
</comment>
<evidence type="ECO:0000313" key="5">
    <source>
        <dbReference type="Proteomes" id="UP000030689"/>
    </source>
</evidence>
<dbReference type="Gramene" id="ESQ45535">
    <property type="protein sequence ID" value="ESQ45535"/>
    <property type="gene ID" value="EUTSA_v10011138mg"/>
</dbReference>
<dbReference type="Gene3D" id="2.30.39.10">
    <property type="entry name" value="Alpha-1-antitrypsin, domain 1"/>
    <property type="match status" value="1"/>
</dbReference>
<dbReference type="STRING" id="72664.V4L5E2"/>
<dbReference type="OrthoDB" id="1063785at2759"/>
<feature type="domain" description="Serpin" evidence="3">
    <location>
        <begin position="13"/>
        <end position="389"/>
    </location>
</feature>
<dbReference type="InterPro" id="IPR036186">
    <property type="entry name" value="Serpin_sf"/>
</dbReference>
<dbReference type="SUPFAM" id="SSF56574">
    <property type="entry name" value="Serpins"/>
    <property type="match status" value="1"/>
</dbReference>
<dbReference type="PANTHER" id="PTHR11461">
    <property type="entry name" value="SERINE PROTEASE INHIBITOR, SERPIN"/>
    <property type="match status" value="1"/>
</dbReference>
<proteinExistence type="inferred from homology"/>
<reference evidence="4 5" key="1">
    <citation type="journal article" date="2013" name="Front. Plant Sci.">
        <title>The Reference Genome of the Halophytic Plant Eutrema salsugineum.</title>
        <authorList>
            <person name="Yang R."/>
            <person name="Jarvis D.E."/>
            <person name="Chen H."/>
            <person name="Beilstein M.A."/>
            <person name="Grimwood J."/>
            <person name="Jenkins J."/>
            <person name="Shu S."/>
            <person name="Prochnik S."/>
            <person name="Xin M."/>
            <person name="Ma C."/>
            <person name="Schmutz J."/>
            <person name="Wing R.A."/>
            <person name="Mitchell-Olds T."/>
            <person name="Schumaker K.S."/>
            <person name="Wang X."/>
        </authorList>
    </citation>
    <scope>NUCLEOTIDE SEQUENCE [LARGE SCALE GENOMIC DNA]</scope>
</reference>
<evidence type="ECO:0000256" key="1">
    <source>
        <dbReference type="ARBA" id="ARBA00009500"/>
    </source>
</evidence>